<sequence length="291" mass="32701">MQSIANAISLQSFYPENLNIMSIEQDKSVITIHIKSKTKECKCPSCNSVSGELYATHHKKVQDLPILGKRVILDLTLYEFKCNNPDCNSVSFTESCSDFLNDYCYMTNRLVDLVCTLALETSCESCARILQSMNVKISGDTVIRTLIKRYDRQPTTKCGSVIGVDDFAFKKRHKYGTIIVDAETHKPVAILDGRDGATLKEWLKNNKQVKTVTRDRASAYAKAVEEILPDCMQIADRFHLHQNLMDAVNKILGREIPATTAIMNETSSDSHSDKTPTEDNEPCKKNRIHCG</sequence>
<dbReference type="Pfam" id="PF14690">
    <property type="entry name" value="Zn_ribbon_ISL3"/>
    <property type="match status" value="1"/>
</dbReference>
<dbReference type="InterPro" id="IPR002560">
    <property type="entry name" value="Transposase_DDE"/>
</dbReference>
<accession>A0A1D3TZJ2</accession>
<keyword evidence="5" id="KW-1185">Reference proteome</keyword>
<feature type="compositionally biased region" description="Basic and acidic residues" evidence="1">
    <location>
        <begin position="268"/>
        <end position="284"/>
    </location>
</feature>
<dbReference type="RefSeq" id="WP_207648928.1">
    <property type="nucleotide sequence ID" value="NZ_FMKA01000091.1"/>
</dbReference>
<reference evidence="4 5" key="1">
    <citation type="submission" date="2016-09" db="EMBL/GenBank/DDBJ databases">
        <authorList>
            <person name="Capua I."/>
            <person name="De Benedictis P."/>
            <person name="Joannis T."/>
            <person name="Lombin L.H."/>
            <person name="Cattoli G."/>
        </authorList>
    </citation>
    <scope>NUCLEOTIDE SEQUENCE [LARGE SCALE GENOMIC DNA]</scope>
    <source>
        <strain evidence="4 5">GluBS11</strain>
    </source>
</reference>
<evidence type="ECO:0000313" key="5">
    <source>
        <dbReference type="Proteomes" id="UP000199315"/>
    </source>
</evidence>
<dbReference type="Pfam" id="PF01610">
    <property type="entry name" value="DDE_Tnp_ISL3"/>
    <property type="match status" value="1"/>
</dbReference>
<dbReference type="PANTHER" id="PTHR33498:SF1">
    <property type="entry name" value="TRANSPOSASE FOR INSERTION SEQUENCE ELEMENT IS1557"/>
    <property type="match status" value="1"/>
</dbReference>
<evidence type="ECO:0000259" key="3">
    <source>
        <dbReference type="Pfam" id="PF14690"/>
    </source>
</evidence>
<proteinExistence type="predicted"/>
<dbReference type="AlphaFoldDB" id="A0A1D3TZJ2"/>
<organism evidence="4 5">
    <name type="scientific">Anaerobium acetethylicum</name>
    <dbReference type="NCBI Taxonomy" id="1619234"/>
    <lineage>
        <taxon>Bacteria</taxon>
        <taxon>Bacillati</taxon>
        <taxon>Bacillota</taxon>
        <taxon>Clostridia</taxon>
        <taxon>Lachnospirales</taxon>
        <taxon>Lachnospiraceae</taxon>
        <taxon>Anaerobium</taxon>
    </lineage>
</organism>
<dbReference type="InterPro" id="IPR029261">
    <property type="entry name" value="Transposase_Znf"/>
</dbReference>
<dbReference type="PANTHER" id="PTHR33498">
    <property type="entry name" value="TRANSPOSASE FOR INSERTION SEQUENCE ELEMENT IS1557"/>
    <property type="match status" value="1"/>
</dbReference>
<dbReference type="Proteomes" id="UP000199315">
    <property type="component" value="Unassembled WGS sequence"/>
</dbReference>
<protein>
    <submittedName>
        <fullName evidence="4">Transposase</fullName>
    </submittedName>
</protein>
<gene>
    <name evidence="4" type="ORF">SAMN05421730_10912</name>
</gene>
<dbReference type="EMBL" id="FMKA01000091">
    <property type="protein sequence ID" value="SCQ00013.1"/>
    <property type="molecule type" value="Genomic_DNA"/>
</dbReference>
<name>A0A1D3TZJ2_9FIRM</name>
<dbReference type="NCBIfam" id="NF033550">
    <property type="entry name" value="transpos_ISL3"/>
    <property type="match status" value="1"/>
</dbReference>
<feature type="domain" description="Transposase IS204/IS1001/IS1096/IS1165 zinc-finger" evidence="3">
    <location>
        <begin position="40"/>
        <end position="84"/>
    </location>
</feature>
<evidence type="ECO:0000259" key="2">
    <source>
        <dbReference type="Pfam" id="PF01610"/>
    </source>
</evidence>
<dbReference type="InterPro" id="IPR047951">
    <property type="entry name" value="Transpos_ISL3"/>
</dbReference>
<dbReference type="STRING" id="1619234.SAMN05421730_10912"/>
<feature type="region of interest" description="Disordered" evidence="1">
    <location>
        <begin position="264"/>
        <end position="291"/>
    </location>
</feature>
<evidence type="ECO:0000256" key="1">
    <source>
        <dbReference type="SAM" id="MobiDB-lite"/>
    </source>
</evidence>
<feature type="domain" description="Transposase IS204/IS1001/IS1096/IS1165 DDE" evidence="2">
    <location>
        <begin position="162"/>
        <end position="259"/>
    </location>
</feature>
<evidence type="ECO:0000313" key="4">
    <source>
        <dbReference type="EMBL" id="SCQ00013.1"/>
    </source>
</evidence>